<evidence type="ECO:0000313" key="2">
    <source>
        <dbReference type="Proteomes" id="UP000242814"/>
    </source>
</evidence>
<dbReference type="EMBL" id="LZYO01000208">
    <property type="protein sequence ID" value="ODH25942.1"/>
    <property type="molecule type" value="Genomic_DNA"/>
</dbReference>
<evidence type="ECO:0000313" key="1">
    <source>
        <dbReference type="EMBL" id="ODH25942.1"/>
    </source>
</evidence>
<gene>
    <name evidence="1" type="ORF">ACO22_04943</name>
</gene>
<sequence length="109" mass="11776">MSSLGVEGYGTVPEELLPIPELTDSLQAEVRKIARVVAAGKSVAGAPGQERDPECLAAKPFTLWEAIGGLQDLAGNEMAEYRALRKTQVIAREVVDIAQSEFERSGRQH</sequence>
<accession>A0A1D2JBY9</accession>
<dbReference type="VEuPathDB" id="FungiDB:PABG_03661"/>
<comment type="caution">
    <text evidence="1">The sequence shown here is derived from an EMBL/GenBank/DDBJ whole genome shotgun (WGS) entry which is preliminary data.</text>
</comment>
<dbReference type="Proteomes" id="UP000242814">
    <property type="component" value="Unassembled WGS sequence"/>
</dbReference>
<name>A0A1D2JBY9_PARBR</name>
<proteinExistence type="predicted"/>
<dbReference type="VEuPathDB" id="FungiDB:PADG_00169"/>
<protein>
    <submittedName>
        <fullName evidence="1">Uncharacterized protein</fullName>
    </submittedName>
</protein>
<reference evidence="1 2" key="1">
    <citation type="submission" date="2016-06" db="EMBL/GenBank/DDBJ databases">
        <authorList>
            <person name="Kjaerup R.B."/>
            <person name="Dalgaard T.S."/>
            <person name="Juul-Madsen H.R."/>
        </authorList>
    </citation>
    <scope>NUCLEOTIDE SEQUENCE [LARGE SCALE GENOMIC DNA]</scope>
    <source>
        <strain evidence="1 2">Pb300</strain>
    </source>
</reference>
<dbReference type="AlphaFoldDB" id="A0A1D2JBY9"/>
<organism evidence="1 2">
    <name type="scientific">Paracoccidioides brasiliensis</name>
    <dbReference type="NCBI Taxonomy" id="121759"/>
    <lineage>
        <taxon>Eukaryota</taxon>
        <taxon>Fungi</taxon>
        <taxon>Dikarya</taxon>
        <taxon>Ascomycota</taxon>
        <taxon>Pezizomycotina</taxon>
        <taxon>Eurotiomycetes</taxon>
        <taxon>Eurotiomycetidae</taxon>
        <taxon>Onygenales</taxon>
        <taxon>Ajellomycetaceae</taxon>
        <taxon>Paracoccidioides</taxon>
    </lineage>
</organism>